<dbReference type="GO" id="GO:0000209">
    <property type="term" value="P:protein polyubiquitination"/>
    <property type="evidence" value="ECO:0007669"/>
    <property type="project" value="InterPro"/>
</dbReference>
<dbReference type="PROSITE" id="PS50237">
    <property type="entry name" value="HECT"/>
    <property type="match status" value="1"/>
</dbReference>
<feature type="active site" description="Glycyl thioester intermediate" evidence="7">
    <location>
        <position position="1062"/>
    </location>
</feature>
<dbReference type="InterPro" id="IPR044611">
    <property type="entry name" value="E3A/B/C-like"/>
</dbReference>
<keyword evidence="4 7" id="KW-0833">Ubl conjugation pathway</keyword>
<accession>A0A9D4V241</accession>
<dbReference type="PANTHER" id="PTHR45700:SF6">
    <property type="entry name" value="E3 UBIQUITIN-PROTEIN LIGASE UPL6"/>
    <property type="match status" value="1"/>
</dbReference>
<dbReference type="Gene3D" id="3.30.2410.10">
    <property type="entry name" value="Hect, E3 ligase catalytic domain"/>
    <property type="match status" value="1"/>
</dbReference>
<evidence type="ECO:0000259" key="8">
    <source>
        <dbReference type="PROSITE" id="PS50237"/>
    </source>
</evidence>
<comment type="function">
    <text evidence="5">Probable E3 ubiquitin-protein ligase which mediates ubiquitination and subsequent proteasomal degradation of target proteins.</text>
</comment>
<gene>
    <name evidence="9" type="ORF">GOP47_0006046</name>
</gene>
<reference evidence="9" key="1">
    <citation type="submission" date="2021-01" db="EMBL/GenBank/DDBJ databases">
        <title>Adiantum capillus-veneris genome.</title>
        <authorList>
            <person name="Fang Y."/>
            <person name="Liao Q."/>
        </authorList>
    </citation>
    <scope>NUCLEOTIDE SEQUENCE</scope>
    <source>
        <strain evidence="9">H3</strain>
        <tissue evidence="9">Leaf</tissue>
    </source>
</reference>
<organism evidence="9 10">
    <name type="scientific">Adiantum capillus-veneris</name>
    <name type="common">Maidenhair fern</name>
    <dbReference type="NCBI Taxonomy" id="13818"/>
    <lineage>
        <taxon>Eukaryota</taxon>
        <taxon>Viridiplantae</taxon>
        <taxon>Streptophyta</taxon>
        <taxon>Embryophyta</taxon>
        <taxon>Tracheophyta</taxon>
        <taxon>Polypodiopsida</taxon>
        <taxon>Polypodiidae</taxon>
        <taxon>Polypodiales</taxon>
        <taxon>Pteridineae</taxon>
        <taxon>Pteridaceae</taxon>
        <taxon>Vittarioideae</taxon>
        <taxon>Adiantum</taxon>
    </lineage>
</organism>
<evidence type="ECO:0000256" key="1">
    <source>
        <dbReference type="ARBA" id="ARBA00000885"/>
    </source>
</evidence>
<feature type="domain" description="HECT" evidence="8">
    <location>
        <begin position="752"/>
        <end position="1094"/>
    </location>
</feature>
<dbReference type="GO" id="GO:0061630">
    <property type="term" value="F:ubiquitin protein ligase activity"/>
    <property type="evidence" value="ECO:0007669"/>
    <property type="project" value="UniProtKB-EC"/>
</dbReference>
<name>A0A9D4V241_ADICA</name>
<evidence type="ECO:0000256" key="3">
    <source>
        <dbReference type="ARBA" id="ARBA00022679"/>
    </source>
</evidence>
<dbReference type="EMBL" id="JABFUD020000006">
    <property type="protein sequence ID" value="KAI5078375.1"/>
    <property type="molecule type" value="Genomic_DNA"/>
</dbReference>
<dbReference type="Gene3D" id="3.30.2160.10">
    <property type="entry name" value="Hect, E3 ligase catalytic domain"/>
    <property type="match status" value="1"/>
</dbReference>
<dbReference type="GO" id="GO:0006511">
    <property type="term" value="P:ubiquitin-dependent protein catabolic process"/>
    <property type="evidence" value="ECO:0007669"/>
    <property type="project" value="TreeGrafter"/>
</dbReference>
<comment type="catalytic activity">
    <reaction evidence="1">
        <text>S-ubiquitinyl-[E2 ubiquitin-conjugating enzyme]-L-cysteine + [acceptor protein]-L-lysine = [E2 ubiquitin-conjugating enzyme]-L-cysteine + N(6)-ubiquitinyl-[acceptor protein]-L-lysine.</text>
        <dbReference type="EC" id="2.3.2.26"/>
    </reaction>
</comment>
<dbReference type="CDD" id="cd00078">
    <property type="entry name" value="HECTc"/>
    <property type="match status" value="1"/>
</dbReference>
<dbReference type="InterPro" id="IPR035983">
    <property type="entry name" value="Hect_E3_ubiquitin_ligase"/>
</dbReference>
<evidence type="ECO:0000313" key="10">
    <source>
        <dbReference type="Proteomes" id="UP000886520"/>
    </source>
</evidence>
<dbReference type="FunFam" id="3.30.2410.10:FF:000011">
    <property type="entry name" value="Putative Ubiquitin-protein ligase E3C"/>
    <property type="match status" value="1"/>
</dbReference>
<dbReference type="EC" id="2.3.2.26" evidence="2"/>
<evidence type="ECO:0000256" key="5">
    <source>
        <dbReference type="ARBA" id="ARBA00057703"/>
    </source>
</evidence>
<protein>
    <recommendedName>
        <fullName evidence="2">HECT-type E3 ubiquitin transferase</fullName>
        <ecNumber evidence="2">2.3.2.26</ecNumber>
    </recommendedName>
</protein>
<evidence type="ECO:0000256" key="2">
    <source>
        <dbReference type="ARBA" id="ARBA00012485"/>
    </source>
</evidence>
<evidence type="ECO:0000256" key="4">
    <source>
        <dbReference type="ARBA" id="ARBA00022786"/>
    </source>
</evidence>
<keyword evidence="10" id="KW-1185">Reference proteome</keyword>
<comment type="caution">
    <text evidence="9">The sequence shown here is derived from an EMBL/GenBank/DDBJ whole genome shotgun (WGS) entry which is preliminary data.</text>
</comment>
<sequence length="1094" mass="125552">MATHVCARRRHRSSSHLKPTIVLIFLDNGFKRLVESPRSCDFFLVFFKLGSQKSWIMFFSGEPSTRKKVDLGGRSSKERDRSKLLEQARIERENRQRVRLETQSAIKLQKVFRGRKIIAVERQEIRKQFCTVYGEFGESANVNAFKESSKYLPQVLFFFQLKDRTDLQRLAGVCRILHRCLFESGSLVALFSTGDSLPNLHIVELRIKKLCLLCLQAVHYYREYISKELLEPVTERSLSDNVAILLLQTVLTLSDKNAPWAGMVIDFLYKKRLFSIFRDLLQTVSSSLGHYGGTSCLEHALVSLTLRHVEEGQSSISLESWSFATQILSFPLIFQRFSYLRQVFISKGIWAFSIRQLASSLQDFVKLLPTNTSVQFPANVCLLGNLLEISGSALRVQECPWELAVYFASISRCLIEELPPAYRTFSEDSVEAPEVMMDEEGPPVTEKSLEDQLLYASKGDILKHMVRLAFSDALKAPGMRVGPPSVREAEAIGEVCMFLHATLLFTPSTEVFTSLAYSTRIVSHLWSYIERCHAAHEWPIVKLQGKNAIEQHPISDVDGMLLPLLVFCPAYSFMLFSIDNEEFYEQQKPLRLEDIKLLVLILKEALWQILWVLPIKSATGNASAVVKYETSHEGFSIKYLKHMVSKSTSRLLQQLQDWNSRRQFMSPQAFNAREAMDEIFFSQVEKENSRAYDLLVQAPFLIPFTHRVRIYTTQLSSAKEQYNVPSLFPRMRIRVRRDRIVEDAFAALNTLPEEALQGLIRVTFVNEFGVEEAGVDGGGLFKDFMESITKAAFDIQYGLFKETPDHLLYPNPASHMVHDEHLQYFMFLGKILGKAMFEGILVDIPFATFFLSKLKKKHNFLHDLSSLDPELYRSLLFLKHYEEDWTQLGLYFVIENNEYGEQVEEELIPGGKDIQVSKDNVIKYIHHVANYRLNKQIRQQSSHFLRGFQQLIQTKWIDMFNEHELQLLISGSLEGLNVDDLRLNANYSGGYSENHPVIDMFWEIIKTLDSGLQQKFLKFVTGCSRGPLLGFKYLEPQFCIQRAAPEDVSDDMLDRLPTSATCMNLLKLPPYKRKDILKAKLLYAITADAGFDLS</sequence>
<dbReference type="InterPro" id="IPR000569">
    <property type="entry name" value="HECT_dom"/>
</dbReference>
<dbReference type="SMART" id="SM00119">
    <property type="entry name" value="HECTc"/>
    <property type="match status" value="1"/>
</dbReference>
<dbReference type="PANTHER" id="PTHR45700">
    <property type="entry name" value="UBIQUITIN-PROTEIN LIGASE E3C"/>
    <property type="match status" value="1"/>
</dbReference>
<dbReference type="OrthoDB" id="8068875at2759"/>
<evidence type="ECO:0000256" key="6">
    <source>
        <dbReference type="ARBA" id="ARBA00061247"/>
    </source>
</evidence>
<evidence type="ECO:0000256" key="7">
    <source>
        <dbReference type="PROSITE-ProRule" id="PRU00104"/>
    </source>
</evidence>
<comment type="similarity">
    <text evidence="6">Belongs to the UPL family.</text>
</comment>
<dbReference type="Gene3D" id="3.90.1750.10">
    <property type="entry name" value="Hect, E3 ligase catalytic domains"/>
    <property type="match status" value="1"/>
</dbReference>
<dbReference type="Pfam" id="PF00632">
    <property type="entry name" value="HECT"/>
    <property type="match status" value="1"/>
</dbReference>
<keyword evidence="3" id="KW-0808">Transferase</keyword>
<dbReference type="SUPFAM" id="SSF56204">
    <property type="entry name" value="Hect, E3 ligase catalytic domain"/>
    <property type="match status" value="1"/>
</dbReference>
<proteinExistence type="inferred from homology"/>
<dbReference type="AlphaFoldDB" id="A0A9D4V241"/>
<dbReference type="FunFam" id="3.30.2160.10:FF:000002">
    <property type="entry name" value="Putative Ubiquitin-protein ligase E3C"/>
    <property type="match status" value="1"/>
</dbReference>
<dbReference type="Proteomes" id="UP000886520">
    <property type="component" value="Chromosome 6"/>
</dbReference>
<evidence type="ECO:0000313" key="9">
    <source>
        <dbReference type="EMBL" id="KAI5078375.1"/>
    </source>
</evidence>